<dbReference type="STRING" id="637679.GCA_001550055_02382"/>
<dbReference type="Proteomes" id="UP000183685">
    <property type="component" value="Unassembled WGS sequence"/>
</dbReference>
<dbReference type="FunFam" id="3.40.309.10:FF:000004">
    <property type="entry name" value="Succinate-semialdehyde dehydrogenase I"/>
    <property type="match status" value="1"/>
</dbReference>
<dbReference type="Pfam" id="PF00171">
    <property type="entry name" value="Aldedh"/>
    <property type="match status" value="1"/>
</dbReference>
<dbReference type="SUPFAM" id="SSF53720">
    <property type="entry name" value="ALDH-like"/>
    <property type="match status" value="1"/>
</dbReference>
<keyword evidence="7" id="KW-1185">Reference proteome</keyword>
<proteinExistence type="inferred from homology"/>
<comment type="similarity">
    <text evidence="1 4">Belongs to the aldehyde dehydrogenase family.</text>
</comment>
<protein>
    <submittedName>
        <fullName evidence="6">Succinate-semialdehyde dehydrogenase / glutarate-semialdehyde dehydrogenase</fullName>
    </submittedName>
</protein>
<dbReference type="GO" id="GO:0004777">
    <property type="term" value="F:succinate-semialdehyde dehydrogenase (NAD+) activity"/>
    <property type="evidence" value="ECO:0007669"/>
    <property type="project" value="TreeGrafter"/>
</dbReference>
<feature type="active site" evidence="3">
    <location>
        <position position="253"/>
    </location>
</feature>
<feature type="domain" description="Aldehyde dehydrogenase" evidence="5">
    <location>
        <begin position="23"/>
        <end position="476"/>
    </location>
</feature>
<accession>A0A1G7FE35</accession>
<dbReference type="InterPro" id="IPR016161">
    <property type="entry name" value="Ald_DH/histidinol_DH"/>
</dbReference>
<dbReference type="AlphaFoldDB" id="A0A1G7FE35"/>
<dbReference type="PANTHER" id="PTHR43353:SF5">
    <property type="entry name" value="SUCCINATE-SEMIALDEHYDE DEHYDROGENASE, MITOCHONDRIAL"/>
    <property type="match status" value="1"/>
</dbReference>
<evidence type="ECO:0000256" key="1">
    <source>
        <dbReference type="ARBA" id="ARBA00009986"/>
    </source>
</evidence>
<dbReference type="PANTHER" id="PTHR43353">
    <property type="entry name" value="SUCCINATE-SEMIALDEHYDE DEHYDROGENASE, MITOCHONDRIAL"/>
    <property type="match status" value="1"/>
</dbReference>
<dbReference type="InterPro" id="IPR016162">
    <property type="entry name" value="Ald_DH_N"/>
</dbReference>
<dbReference type="FunFam" id="3.40.605.10:FF:000005">
    <property type="entry name" value="Succinate-semialdehyde dehydrogenase I"/>
    <property type="match status" value="1"/>
</dbReference>
<dbReference type="Gene3D" id="3.40.605.10">
    <property type="entry name" value="Aldehyde Dehydrogenase, Chain A, domain 1"/>
    <property type="match status" value="1"/>
</dbReference>
<dbReference type="GO" id="GO:0009450">
    <property type="term" value="P:gamma-aminobutyric acid catabolic process"/>
    <property type="evidence" value="ECO:0007669"/>
    <property type="project" value="TreeGrafter"/>
</dbReference>
<name>A0A1G7FE35_9PROT</name>
<dbReference type="CDD" id="cd07103">
    <property type="entry name" value="ALDH_F5_SSADH_GabD"/>
    <property type="match status" value="1"/>
</dbReference>
<dbReference type="PROSITE" id="PS00687">
    <property type="entry name" value="ALDEHYDE_DEHYDR_GLU"/>
    <property type="match status" value="1"/>
</dbReference>
<dbReference type="Gene3D" id="3.40.309.10">
    <property type="entry name" value="Aldehyde Dehydrogenase, Chain A, domain 2"/>
    <property type="match status" value="1"/>
</dbReference>
<dbReference type="EMBL" id="FNAK01000010">
    <property type="protein sequence ID" value="SDE74178.1"/>
    <property type="molecule type" value="Genomic_DNA"/>
</dbReference>
<dbReference type="InterPro" id="IPR050740">
    <property type="entry name" value="Aldehyde_DH_Superfamily"/>
</dbReference>
<keyword evidence="2 4" id="KW-0560">Oxidoreductase</keyword>
<organism evidence="6 7">
    <name type="scientific">Kordiimonas lacus</name>
    <dbReference type="NCBI Taxonomy" id="637679"/>
    <lineage>
        <taxon>Bacteria</taxon>
        <taxon>Pseudomonadati</taxon>
        <taxon>Pseudomonadota</taxon>
        <taxon>Alphaproteobacteria</taxon>
        <taxon>Kordiimonadales</taxon>
        <taxon>Kordiimonadaceae</taxon>
        <taxon>Kordiimonas</taxon>
    </lineage>
</organism>
<dbReference type="OrthoDB" id="9802947at2"/>
<evidence type="ECO:0000313" key="7">
    <source>
        <dbReference type="Proteomes" id="UP000183685"/>
    </source>
</evidence>
<evidence type="ECO:0000256" key="4">
    <source>
        <dbReference type="RuleBase" id="RU003345"/>
    </source>
</evidence>
<evidence type="ECO:0000256" key="3">
    <source>
        <dbReference type="PROSITE-ProRule" id="PRU10007"/>
    </source>
</evidence>
<evidence type="ECO:0000256" key="2">
    <source>
        <dbReference type="ARBA" id="ARBA00023002"/>
    </source>
</evidence>
<evidence type="ECO:0000259" key="5">
    <source>
        <dbReference type="Pfam" id="PF00171"/>
    </source>
</evidence>
<dbReference type="InterPro" id="IPR029510">
    <property type="entry name" value="Ald_DH_CS_GLU"/>
</dbReference>
<reference evidence="6 7" key="1">
    <citation type="submission" date="2016-10" db="EMBL/GenBank/DDBJ databases">
        <authorList>
            <person name="de Groot N.N."/>
        </authorList>
    </citation>
    <scope>NUCLEOTIDE SEQUENCE [LARGE SCALE GENOMIC DNA]</scope>
    <source>
        <strain evidence="6 7">CGMCC 1.9109</strain>
    </source>
</reference>
<dbReference type="InterPro" id="IPR015590">
    <property type="entry name" value="Aldehyde_DH_dom"/>
</dbReference>
<evidence type="ECO:0000313" key="6">
    <source>
        <dbReference type="EMBL" id="SDE74178.1"/>
    </source>
</evidence>
<dbReference type="InterPro" id="IPR016163">
    <property type="entry name" value="Ald_DH_C"/>
</dbReference>
<gene>
    <name evidence="6" type="ORF">SAMN04488071_3706</name>
</gene>
<sequence length="483" mass="51153">MSRASWPQFITDVFDHAAPVGASTFDVKNPATGAVLGTVADMTAADARQAVADARGAFKAWSQETAKSRTAAMMAWHDLIVAHVDELAQLLTLEMGKPLMEAKGEILHGASYITWFAEEAKRLYGDIIPTNAPGRRLMVVKQPIGVVAAITPWNFPSAMIMRKVAPAIAAGCTVVIKPAEDTPLSAVALVLLAKRAGLPDDVIKLVTCSQPAEVAKALTDHPDVRKLSFTGSTRVGKLLMRNCANTVKKVSLELGGNAPFIVFDDADLDQAADAAMLAKFRNAGQTCISANRFLVQIGVYEAFAAKLEARVAALTLGDGMAPETTVGPLINDGAVSKVESLVRHAAACGAEVRTGGYAVDGQGTFFPPTILTGGTPDLTIADTEIFGPVAALYRFKDEDEAVRVANDTPYGLASYVFTQDMGRIWRVSEALEYGMVAVNEGTVSSEAAPFGGVKESGIGREGSRYGLDEFVEIKYIGIGGLNR</sequence>